<dbReference type="EMBL" id="LR796731">
    <property type="protein sequence ID" value="CAB4161884.1"/>
    <property type="molecule type" value="Genomic_DNA"/>
</dbReference>
<dbReference type="EMBL" id="LR796287">
    <property type="protein sequence ID" value="CAB4134536.1"/>
    <property type="molecule type" value="Genomic_DNA"/>
</dbReference>
<evidence type="ECO:0000313" key="1">
    <source>
        <dbReference type="EMBL" id="CAB4134536.1"/>
    </source>
</evidence>
<protein>
    <submittedName>
        <fullName evidence="1">Uncharacterized protein</fullName>
    </submittedName>
</protein>
<reference evidence="1" key="1">
    <citation type="submission" date="2020-04" db="EMBL/GenBank/DDBJ databases">
        <authorList>
            <person name="Chiriac C."/>
            <person name="Salcher M."/>
            <person name="Ghai R."/>
            <person name="Kavagutti S V."/>
        </authorList>
    </citation>
    <scope>NUCLEOTIDE SEQUENCE</scope>
</reference>
<accession>A0A6J5LNP8</accession>
<gene>
    <name evidence="1" type="ORF">UFOVP279_9</name>
    <name evidence="2" type="ORF">UFOVP781_5</name>
</gene>
<name>A0A6J5LNP8_9CAUD</name>
<sequence length="104" mass="10849">MATFGISIVTAGGSIVESVDVEMKGEFKQLIDSLGANAEARTYDTSYSVNVKGKGDTCPFDPGEATSGISGVSGKGIWTNVTLDSKNDDFRGWSATGTVYKNAV</sequence>
<proteinExistence type="predicted"/>
<evidence type="ECO:0000313" key="2">
    <source>
        <dbReference type="EMBL" id="CAB4161884.1"/>
    </source>
</evidence>
<organism evidence="1">
    <name type="scientific">uncultured Caudovirales phage</name>
    <dbReference type="NCBI Taxonomy" id="2100421"/>
    <lineage>
        <taxon>Viruses</taxon>
        <taxon>Duplodnaviria</taxon>
        <taxon>Heunggongvirae</taxon>
        <taxon>Uroviricota</taxon>
        <taxon>Caudoviricetes</taxon>
        <taxon>Peduoviridae</taxon>
        <taxon>Maltschvirus</taxon>
        <taxon>Maltschvirus maltsch</taxon>
    </lineage>
</organism>